<dbReference type="InterPro" id="IPR000618">
    <property type="entry name" value="Insect_cuticle"/>
</dbReference>
<keyword evidence="5" id="KW-1185">Reference proteome</keyword>
<dbReference type="Proteomes" id="UP000215335">
    <property type="component" value="Unassembled WGS sequence"/>
</dbReference>
<reference evidence="4 5" key="1">
    <citation type="journal article" date="2017" name="Curr. Biol.">
        <title>The Evolution of Venom by Co-option of Single-Copy Genes.</title>
        <authorList>
            <person name="Martinson E.O."/>
            <person name="Mrinalini"/>
            <person name="Kelkar Y.D."/>
            <person name="Chang C.H."/>
            <person name="Werren J.H."/>
        </authorList>
    </citation>
    <scope>NUCLEOTIDE SEQUENCE [LARGE SCALE GENOMIC DNA]</scope>
    <source>
        <strain evidence="4 5">Alberta</strain>
        <tissue evidence="4">Whole body</tissue>
    </source>
</reference>
<dbReference type="PANTHER" id="PTHR12236">
    <property type="entry name" value="STRUCTURAL CONTITUENT OF CUTICLE"/>
    <property type="match status" value="1"/>
</dbReference>
<accession>A0A232EP50</accession>
<dbReference type="AlphaFoldDB" id="A0A232EP50"/>
<gene>
    <name evidence="4" type="ORF">TSAR_010387</name>
</gene>
<dbReference type="PRINTS" id="PR00947">
    <property type="entry name" value="CUTICLE"/>
</dbReference>
<evidence type="ECO:0000313" key="5">
    <source>
        <dbReference type="Proteomes" id="UP000215335"/>
    </source>
</evidence>
<feature type="signal peptide" evidence="3">
    <location>
        <begin position="1"/>
        <end position="18"/>
    </location>
</feature>
<dbReference type="GO" id="GO:0031012">
    <property type="term" value="C:extracellular matrix"/>
    <property type="evidence" value="ECO:0007669"/>
    <property type="project" value="TreeGrafter"/>
</dbReference>
<evidence type="ECO:0000313" key="4">
    <source>
        <dbReference type="EMBL" id="OXU20097.1"/>
    </source>
</evidence>
<name>A0A232EP50_9HYME</name>
<sequence>MAYKFIILSAFVAAVASAGLIPQTYQISHAAPLTYTSHAIPIAHNDIEEHHYDHHPKYKFAYDVHDSHTGDIKSQHEERDGDVVHGSYSLIDADGYKRIVHYTADKHSGFQATVHREPLHHHFNLYISLSALVASAVYAAPQSYHSHGAQLSLTSHAIPIANHHIEEDHYDHHPKYKFAYDVHDSHTGDIKSHQEERDGDVVHGSYLLIDADGHKRTVHYTADKHSGFQATVHREPFIAFAALVACANAGAISSAAYSAGISHAAPLAYSSYAAPLAYSSHATPLAYSNHAALAIHAAPLAIHHAEEDHYDPHPQYNFAYNVHDSHTGDVKSQHEERDGDVVKGSYSLVDPDGTKRTVEYTADSHNGFNAVVHKEPLHHHVAVKTVAPVAYHAAPVAHYAQTHHHEPLAYAGHAGYSYHH</sequence>
<dbReference type="PROSITE" id="PS00233">
    <property type="entry name" value="CHIT_BIND_RR_1"/>
    <property type="match status" value="3"/>
</dbReference>
<dbReference type="OrthoDB" id="10071059at2759"/>
<dbReference type="Pfam" id="PF00379">
    <property type="entry name" value="Chitin_bind_4"/>
    <property type="match status" value="3"/>
</dbReference>
<comment type="caution">
    <text evidence="4">The sequence shown here is derived from an EMBL/GenBank/DDBJ whole genome shotgun (WGS) entry which is preliminary data.</text>
</comment>
<dbReference type="PROSITE" id="PS51155">
    <property type="entry name" value="CHIT_BIND_RR_2"/>
    <property type="match status" value="3"/>
</dbReference>
<dbReference type="InterPro" id="IPR031311">
    <property type="entry name" value="CHIT_BIND_RR_consensus"/>
</dbReference>
<dbReference type="GO" id="GO:0005615">
    <property type="term" value="C:extracellular space"/>
    <property type="evidence" value="ECO:0007669"/>
    <property type="project" value="TreeGrafter"/>
</dbReference>
<protein>
    <recommendedName>
        <fullName evidence="6">Cuticle protein</fullName>
    </recommendedName>
</protein>
<evidence type="ECO:0008006" key="6">
    <source>
        <dbReference type="Google" id="ProtNLM"/>
    </source>
</evidence>
<feature type="chain" id="PRO_5013393953" description="Cuticle protein" evidence="3">
    <location>
        <begin position="19"/>
        <end position="420"/>
    </location>
</feature>
<organism evidence="4 5">
    <name type="scientific">Trichomalopsis sarcophagae</name>
    <dbReference type="NCBI Taxonomy" id="543379"/>
    <lineage>
        <taxon>Eukaryota</taxon>
        <taxon>Metazoa</taxon>
        <taxon>Ecdysozoa</taxon>
        <taxon>Arthropoda</taxon>
        <taxon>Hexapoda</taxon>
        <taxon>Insecta</taxon>
        <taxon>Pterygota</taxon>
        <taxon>Neoptera</taxon>
        <taxon>Endopterygota</taxon>
        <taxon>Hymenoptera</taxon>
        <taxon>Apocrita</taxon>
        <taxon>Proctotrupomorpha</taxon>
        <taxon>Chalcidoidea</taxon>
        <taxon>Pteromalidae</taxon>
        <taxon>Pteromalinae</taxon>
        <taxon>Trichomalopsis</taxon>
    </lineage>
</organism>
<dbReference type="GO" id="GO:0042302">
    <property type="term" value="F:structural constituent of cuticle"/>
    <property type="evidence" value="ECO:0007669"/>
    <property type="project" value="UniProtKB-UniRule"/>
</dbReference>
<evidence type="ECO:0000256" key="2">
    <source>
        <dbReference type="PROSITE-ProRule" id="PRU00497"/>
    </source>
</evidence>
<dbReference type="PANTHER" id="PTHR12236:SF95">
    <property type="entry name" value="CUTICULAR PROTEIN 76BD, ISOFORM C-RELATED"/>
    <property type="match status" value="1"/>
</dbReference>
<proteinExistence type="predicted"/>
<dbReference type="STRING" id="543379.A0A232EP50"/>
<keyword evidence="3" id="KW-0732">Signal</keyword>
<keyword evidence="1 2" id="KW-0193">Cuticle</keyword>
<dbReference type="EMBL" id="NNAY01003023">
    <property type="protein sequence ID" value="OXU20097.1"/>
    <property type="molecule type" value="Genomic_DNA"/>
</dbReference>
<evidence type="ECO:0000256" key="1">
    <source>
        <dbReference type="ARBA" id="ARBA00022460"/>
    </source>
</evidence>
<dbReference type="InterPro" id="IPR051217">
    <property type="entry name" value="Insect_Cuticle_Struc_Prot"/>
</dbReference>
<evidence type="ECO:0000256" key="3">
    <source>
        <dbReference type="SAM" id="SignalP"/>
    </source>
</evidence>